<feature type="compositionally biased region" description="Basic residues" evidence="1">
    <location>
        <begin position="1155"/>
        <end position="1165"/>
    </location>
</feature>
<feature type="compositionally biased region" description="Polar residues" evidence="1">
    <location>
        <begin position="766"/>
        <end position="775"/>
    </location>
</feature>
<accession>A0AAJ7C039</accession>
<dbReference type="RefSeq" id="XP_015598699.1">
    <property type="nucleotide sequence ID" value="XM_015743213.2"/>
</dbReference>
<gene>
    <name evidence="4" type="primary">LOC107269408</name>
</gene>
<evidence type="ECO:0000256" key="2">
    <source>
        <dbReference type="SAM" id="SignalP"/>
    </source>
</evidence>
<keyword evidence="2" id="KW-0732">Signal</keyword>
<feature type="compositionally biased region" description="Low complexity" evidence="1">
    <location>
        <begin position="384"/>
        <end position="410"/>
    </location>
</feature>
<proteinExistence type="predicted"/>
<feature type="signal peptide" evidence="2">
    <location>
        <begin position="1"/>
        <end position="26"/>
    </location>
</feature>
<feature type="region of interest" description="Disordered" evidence="1">
    <location>
        <begin position="109"/>
        <end position="128"/>
    </location>
</feature>
<protein>
    <submittedName>
        <fullName evidence="4">Uncharacterized protein LOC107269408</fullName>
    </submittedName>
</protein>
<reference evidence="4" key="1">
    <citation type="submission" date="2025-08" db="UniProtKB">
        <authorList>
            <consortium name="RefSeq"/>
        </authorList>
    </citation>
    <scope>IDENTIFICATION</scope>
</reference>
<dbReference type="Proteomes" id="UP000694920">
    <property type="component" value="Unplaced"/>
</dbReference>
<feature type="compositionally biased region" description="Basic and acidic residues" evidence="1">
    <location>
        <begin position="1016"/>
        <end position="1026"/>
    </location>
</feature>
<organism evidence="3 4">
    <name type="scientific">Cephus cinctus</name>
    <name type="common">Wheat stem sawfly</name>
    <dbReference type="NCBI Taxonomy" id="211228"/>
    <lineage>
        <taxon>Eukaryota</taxon>
        <taxon>Metazoa</taxon>
        <taxon>Ecdysozoa</taxon>
        <taxon>Arthropoda</taxon>
        <taxon>Hexapoda</taxon>
        <taxon>Insecta</taxon>
        <taxon>Pterygota</taxon>
        <taxon>Neoptera</taxon>
        <taxon>Endopterygota</taxon>
        <taxon>Hymenoptera</taxon>
        <taxon>Cephoidea</taxon>
        <taxon>Cephidae</taxon>
        <taxon>Cephus</taxon>
    </lineage>
</organism>
<evidence type="ECO:0000313" key="3">
    <source>
        <dbReference type="Proteomes" id="UP000694920"/>
    </source>
</evidence>
<feature type="compositionally biased region" description="Basic and acidic residues" evidence="1">
    <location>
        <begin position="62"/>
        <end position="73"/>
    </location>
</feature>
<feature type="compositionally biased region" description="Basic and acidic residues" evidence="1">
    <location>
        <begin position="33"/>
        <end position="53"/>
    </location>
</feature>
<feature type="region of interest" description="Disordered" evidence="1">
    <location>
        <begin position="1008"/>
        <end position="1033"/>
    </location>
</feature>
<feature type="region of interest" description="Disordered" evidence="1">
    <location>
        <begin position="1140"/>
        <end position="1165"/>
    </location>
</feature>
<name>A0AAJ7C039_CEPCN</name>
<feature type="region of interest" description="Disordered" evidence="1">
    <location>
        <begin position="759"/>
        <end position="780"/>
    </location>
</feature>
<keyword evidence="3" id="KW-1185">Reference proteome</keyword>
<evidence type="ECO:0000256" key="1">
    <source>
        <dbReference type="SAM" id="MobiDB-lite"/>
    </source>
</evidence>
<dbReference type="KEGG" id="ccin:107269408"/>
<feature type="region of interest" description="Disordered" evidence="1">
    <location>
        <begin position="384"/>
        <end position="451"/>
    </location>
</feature>
<feature type="chain" id="PRO_5042537122" evidence="2">
    <location>
        <begin position="27"/>
        <end position="1165"/>
    </location>
</feature>
<feature type="region of interest" description="Disordered" evidence="1">
    <location>
        <begin position="33"/>
        <end position="74"/>
    </location>
</feature>
<evidence type="ECO:0000313" key="4">
    <source>
        <dbReference type="RefSeq" id="XP_015598699.1"/>
    </source>
</evidence>
<feature type="region of interest" description="Disordered" evidence="1">
    <location>
        <begin position="792"/>
        <end position="821"/>
    </location>
</feature>
<feature type="compositionally biased region" description="Basic and acidic residues" evidence="1">
    <location>
        <begin position="113"/>
        <end position="128"/>
    </location>
</feature>
<dbReference type="AlphaFoldDB" id="A0AAJ7C039"/>
<dbReference type="GeneID" id="107269408"/>
<sequence length="1165" mass="130271">MMALHVVGKTLVSLAMLATCICIVESVTNKDIRDSTRNTKESSHESDGTERSHWGRRLTSATRKDPGTGSDRKTMHRLIGGHLKSLSRQHGEQGTYDGAAWDDGLLLSSAGNGKEKKNNSRAEDDDEKKTLAQQVKEGKYGLIQNEIYPKKPKRPGIISYSSNPEVPKDTAQNLGGLDEEEIWLAENHVLVLRGGNFPGHGTSHQGNSRQKWPPIDNYEAPKRQVQIPSRPKIPPPFPVQLTEGGPIKIIQTNSTDAPDDANKYDANPYYSEGFLPGEGPFFPFSVNGTFPPYLASWANFTDGDVFPYTQNLTDGALGPLYHGLPPGTVFLPPPNNQTDYYDDDDQSIYYPPRYTFYYPQDNTSAVPPGPLVPGIILPPPPDFFSPFEETTTTSTASPTTLPTTTSSVRTSEAEESRPNTTPHYPKRHPSYLPPRKISTKPYRDRAGTSTPISTKLSYRTKHKNATSVLTSTPKAYYKTASYDEGTTLPPKKPANIVNAEYYSVRPLLGNQVTESSLSEKSQWSATVSSTSVPLLAYYATTPSPLDVTSASIKDVTPNTRAVQPNQFPNQASSYYFYEEASDEISGTAGAAGITDTPSTDATATVTAPPSIYYRTTTTPSPYYKVEPLPLPLPLPVPPSQDNKQYYKVESIPSQETAKDYNAKLINSLAKNAHVYQYSDSGVVLNPNKGNVELGQPQRQRALAESGPVYYQTISVGPSAAPKPEPYYYSNLQKPPYNYEIKTSNPKPVYQYSYEAADYRKQKQEQPYHQSETSLPPSRREQISYNEYQDIQSPDEHYDYDGSEPVPPQRLQSQRAAYETPRKISSYSTTTLRPVVKATPNPSHAYFTKQDERLLDDVTKEYFNIFGKKLPEVNNLVSTTPIYAPLSSTTENPRYQNENTYLANDHEGHQTAMYKHTAKVKMHYNDQTQRPYSLEGDTRVNYKHPLPPINPDSEFITVSKPEANERSQSYKIEQILRPADRPYKGQNIIQEAPNEPTAFVGSPIVKEQRPQGYTVQDTRHPNSDSKRPAAPVRKYQQQNNWHENRYVPSNYPEEPGETDYRSLPISLADDIAVNYRNPRPNINPDAEFIGPITGVQVPQIGRALRGREENKENAYFAYQLPGNGGGHFYFLTPQAVSQKQDENGGYLYPKPNGPRLIRRRRGPANH</sequence>